<dbReference type="Proteomes" id="UP000092574">
    <property type="component" value="Chromosome"/>
</dbReference>
<dbReference type="RefSeq" id="WP_065541577.1">
    <property type="nucleotide sequence ID" value="NZ_CP015405.2"/>
</dbReference>
<feature type="transmembrane region" description="Helical" evidence="1">
    <location>
        <begin position="141"/>
        <end position="161"/>
    </location>
</feature>
<dbReference type="AlphaFoldDB" id="A0A1C7I963"/>
<evidence type="ECO:0000313" key="3">
    <source>
        <dbReference type="Proteomes" id="UP000092574"/>
    </source>
</evidence>
<gene>
    <name evidence="2" type="ORF">A4V09_06085</name>
</gene>
<feature type="transmembrane region" description="Helical" evidence="1">
    <location>
        <begin position="38"/>
        <end position="54"/>
    </location>
</feature>
<reference evidence="2" key="1">
    <citation type="submission" date="2017-04" db="EMBL/GenBank/DDBJ databases">
        <title>Complete Genome Sequences of Twelve Strains of a Stable Defined Moderately Diverse Mouse Microbiota 2 (sDMDMm2).</title>
        <authorList>
            <person name="Uchimura Y."/>
            <person name="Wyss M."/>
            <person name="Brugiroux S."/>
            <person name="Limenitakis J.P."/>
            <person name="Stecher B."/>
            <person name="McCoy K.D."/>
            <person name="Macpherson A.J."/>
        </authorList>
    </citation>
    <scope>NUCLEOTIDE SEQUENCE</scope>
    <source>
        <strain evidence="2">YL58</strain>
    </source>
</reference>
<feature type="transmembrane region" description="Helical" evidence="1">
    <location>
        <begin position="261"/>
        <end position="280"/>
    </location>
</feature>
<accession>A0A1C7I963</accession>
<dbReference type="STRING" id="1796616.A4V09_06085"/>
<evidence type="ECO:0000313" key="2">
    <source>
        <dbReference type="EMBL" id="ANU75373.1"/>
    </source>
</evidence>
<keyword evidence="1" id="KW-0472">Membrane</keyword>
<sequence length="317" mass="34928">MKRSLSLLPFLIMLAFLLLFPDTSFTCAASGLMLWFETLLPSLLPFMIISNLLIKTDLLKNWIRIPAGLWHRFFALSCDGAYALILGLVCGYPMGAKVTADLYLEKRISKKEAEYLLTFANHPGPSFLSSYVCLQALGQKALILPTYGIIYLANYLCCLLFRRRADRQAIAADSDDHAENKRNEKEISIQSPVGEILDTSIMNGFESITKLGGYIILFSVFQGVIKKVFAPLGPVMYLMCGITEMTTGITALAGTGWDLTILYPMLLGITAFGGICVAAQTKSMLAGTDLSFGPYIWAKIVNFLLTGLLAILFIEII</sequence>
<dbReference type="KEGG" id="byl:A4V09_06085"/>
<organism evidence="2 3">
    <name type="scientific">Blautia pseudococcoides</name>
    <dbReference type="NCBI Taxonomy" id="1796616"/>
    <lineage>
        <taxon>Bacteria</taxon>
        <taxon>Bacillati</taxon>
        <taxon>Bacillota</taxon>
        <taxon>Clostridia</taxon>
        <taxon>Lachnospirales</taxon>
        <taxon>Lachnospiraceae</taxon>
        <taxon>Blautia</taxon>
    </lineage>
</organism>
<keyword evidence="3" id="KW-1185">Reference proteome</keyword>
<dbReference type="EMBL" id="CP015405">
    <property type="protein sequence ID" value="ANU75373.1"/>
    <property type="molecule type" value="Genomic_DNA"/>
</dbReference>
<keyword evidence="1" id="KW-1133">Transmembrane helix</keyword>
<keyword evidence="1" id="KW-0812">Transmembrane</keyword>
<feature type="transmembrane region" description="Helical" evidence="1">
    <location>
        <begin position="292"/>
        <end position="314"/>
    </location>
</feature>
<proteinExistence type="predicted"/>
<name>A0A1C7I963_9FIRM</name>
<feature type="transmembrane region" description="Helical" evidence="1">
    <location>
        <begin position="235"/>
        <end position="254"/>
    </location>
</feature>
<feature type="transmembrane region" description="Helical" evidence="1">
    <location>
        <begin position="74"/>
        <end position="94"/>
    </location>
</feature>
<protein>
    <submittedName>
        <fullName evidence="2">Sporulation protein</fullName>
    </submittedName>
</protein>
<evidence type="ECO:0000256" key="1">
    <source>
        <dbReference type="SAM" id="Phobius"/>
    </source>
</evidence>
<dbReference type="OrthoDB" id="1645614at2"/>